<keyword evidence="1" id="KW-0479">Metal-binding</keyword>
<comment type="caution">
    <text evidence="4">The sequence shown here is derived from an EMBL/GenBank/DDBJ whole genome shotgun (WGS) entry which is preliminary data.</text>
</comment>
<dbReference type="EMBL" id="VXRY01000561">
    <property type="protein sequence ID" value="MXY35089.1"/>
    <property type="molecule type" value="Genomic_DNA"/>
</dbReference>
<sequence>MDCGKPAPECRRSGARLLTRIAQKHRIAIAGFQHETNSFGYGTAGMPEFEMADSWPALLEGDAVRDGTLGLNLPISGFIEAAEASARIELHPVLWCAAEPSGPVTDHAFEAITARILDGLGDAAPLAGLYLDLHGAMITASHDDGEGELLRRIRAQLGPDLPIAVSLDMHANVTNDMVRHASSISIYRTYPHLDMGRTGARALSRLLRLLEGERPATAFRQLPYIIPMHAQHTGSDPMRRLYRLATEMSVGDVDVELAVGFTGGDIADSGPSLLASAVDQAKADAAADALLEETLAAETEFDCTLFTPEEAVEAALAYPSGRPVTIADVQDNPGGGTSSDTTGLLKALANARGKRVIVGVIHDPAAAAEAHVLGIGREFQFGLGGKSGISGDTPLVARFRVEALSNGEVAYRGEMYGGGTAEMGLTAVLRPLGTDTDIRIVTSSVRNQCLDRAYFSHVGLVPEKADIIAVKSTVHYRAEFEPISQGVISCDAPGALSCDIGLIPYRKLRPGIRLGPCGPVHVVPEK</sequence>
<keyword evidence="1" id="KW-0645">Protease</keyword>
<proteinExistence type="inferred from homology"/>
<dbReference type="GO" id="GO:0006508">
    <property type="term" value="P:proteolysis"/>
    <property type="evidence" value="ECO:0007669"/>
    <property type="project" value="UniProtKB-KW"/>
</dbReference>
<feature type="domain" description="Microcystin LR degradation protein MlrC N-terminal" evidence="3">
    <location>
        <begin position="26"/>
        <end position="315"/>
    </location>
</feature>
<comment type="similarity">
    <text evidence="1">Belongs to the peptidase M81 family.</text>
</comment>
<dbReference type="PIRSF" id="PIRSF012702">
    <property type="entry name" value="UCP012702"/>
    <property type="match status" value="1"/>
</dbReference>
<organism evidence="4">
    <name type="scientific">Boseongicola sp. SB0664_bin_43</name>
    <dbReference type="NCBI Taxonomy" id="2604844"/>
    <lineage>
        <taxon>Bacteria</taxon>
        <taxon>Pseudomonadati</taxon>
        <taxon>Pseudomonadota</taxon>
        <taxon>Alphaproteobacteria</taxon>
        <taxon>Rhodobacterales</taxon>
        <taxon>Paracoccaceae</taxon>
        <taxon>Boseongicola</taxon>
    </lineage>
</organism>
<evidence type="ECO:0000313" key="4">
    <source>
        <dbReference type="EMBL" id="MXY35089.1"/>
    </source>
</evidence>
<gene>
    <name evidence="4" type="ORF">F4Y60_13615</name>
</gene>
<dbReference type="GO" id="GO:0046872">
    <property type="term" value="F:metal ion binding"/>
    <property type="evidence" value="ECO:0007669"/>
    <property type="project" value="UniProtKB-KW"/>
</dbReference>
<keyword evidence="1" id="KW-0482">Metalloprotease</keyword>
<dbReference type="InterPro" id="IPR010799">
    <property type="entry name" value="MlrC_C"/>
</dbReference>
<evidence type="ECO:0000259" key="3">
    <source>
        <dbReference type="Pfam" id="PF07364"/>
    </source>
</evidence>
<dbReference type="Pfam" id="PF07171">
    <property type="entry name" value="MlrC_C"/>
    <property type="match status" value="1"/>
</dbReference>
<comment type="function">
    <text evidence="1">Involved in peptidolytic degradation of cyclic heptapeptide hepatotoxin microcystin (MC).</text>
</comment>
<protein>
    <recommendedName>
        <fullName evidence="1">Microcystinase C</fullName>
        <shortName evidence="1">MlrC</shortName>
    </recommendedName>
</protein>
<dbReference type="InterPro" id="IPR009197">
    <property type="entry name" value="MlrC"/>
</dbReference>
<dbReference type="InterPro" id="IPR015995">
    <property type="entry name" value="MlrC_N"/>
</dbReference>
<dbReference type="GO" id="GO:0008237">
    <property type="term" value="F:metallopeptidase activity"/>
    <property type="evidence" value="ECO:0007669"/>
    <property type="project" value="UniProtKB-KW"/>
</dbReference>
<evidence type="ECO:0000256" key="1">
    <source>
        <dbReference type="PIRNR" id="PIRNR012702"/>
    </source>
</evidence>
<reference evidence="4" key="1">
    <citation type="submission" date="2019-09" db="EMBL/GenBank/DDBJ databases">
        <title>Characterisation of the sponge microbiome using genome-centric metagenomics.</title>
        <authorList>
            <person name="Engelberts J.P."/>
            <person name="Robbins S.J."/>
            <person name="De Goeij J.M."/>
            <person name="Aranda M."/>
            <person name="Bell S.C."/>
            <person name="Webster N.S."/>
        </authorList>
    </citation>
    <scope>NUCLEOTIDE SEQUENCE</scope>
    <source>
        <strain evidence="4">SB0664_bin_43</strain>
    </source>
</reference>
<dbReference type="Pfam" id="PF07364">
    <property type="entry name" value="DUF1485"/>
    <property type="match status" value="1"/>
</dbReference>
<accession>A0A6B0Y5Z0</accession>
<feature type="domain" description="Microcystin LR degradation protein MlrC C-terminal" evidence="2">
    <location>
        <begin position="326"/>
        <end position="507"/>
    </location>
</feature>
<dbReference type="AlphaFoldDB" id="A0A6B0Y5Z0"/>
<name>A0A6B0Y5Z0_9RHOB</name>
<keyword evidence="1" id="KW-0378">Hydrolase</keyword>
<comment type="cofactor">
    <cofactor evidence="1">
        <name>Zn(2+)</name>
        <dbReference type="ChEBI" id="CHEBI:29105"/>
    </cofactor>
    <text evidence="1">Binds 1 zinc ion per subunit.</text>
</comment>
<evidence type="ECO:0000259" key="2">
    <source>
        <dbReference type="Pfam" id="PF07171"/>
    </source>
</evidence>